<accession>A0ABY6MZR8</accession>
<dbReference type="Proteomes" id="UP001163739">
    <property type="component" value="Chromosome"/>
</dbReference>
<keyword evidence="6" id="KW-1185">Reference proteome</keyword>
<dbReference type="InterPro" id="IPR000160">
    <property type="entry name" value="GGDEF_dom"/>
</dbReference>
<comment type="catalytic activity">
    <reaction evidence="2">
        <text>2 GTP = 3',3'-c-di-GMP + 2 diphosphate</text>
        <dbReference type="Rhea" id="RHEA:24898"/>
        <dbReference type="ChEBI" id="CHEBI:33019"/>
        <dbReference type="ChEBI" id="CHEBI:37565"/>
        <dbReference type="ChEBI" id="CHEBI:58805"/>
        <dbReference type="EC" id="2.7.7.65"/>
    </reaction>
</comment>
<evidence type="ECO:0000313" key="6">
    <source>
        <dbReference type="Proteomes" id="UP001163739"/>
    </source>
</evidence>
<sequence length="399" mass="44616">MPFSIVACAYLMLQFDWADQWSKSIHASLPYLMSALLVLVSLIFNRSRLALGAINACLAYAFIQNGMQKPFSESSTQLLFIGNAILFSWHLCLTGLYRERGSISRWGVSRLLVIILSYLILWVLVRDSNLDALHLAIESYITTQDQQRTWLSLGLLLSQLGSGIVLLALTLWKRTSTETALLAAWLTGNAIFYDFAVADISTVLFSALLLALFVSLIQSAYDLAFVDALTLLPGRRALDEKMGTLTKHYAIAMIDIDHFKKFNDTYGHDTGDQVLRLVASKIRKVGVGGLAYRYGGEEFAILFPNKNLDLVEPYLNKLRESISRYQMTLRNQERTRNKKIGEKLRGVVTARERNVNITVSIGVAQKQETHHSADDVIQDADKALYIAKGTGRNTVVIAT</sequence>
<dbReference type="CDD" id="cd01949">
    <property type="entry name" value="GGDEF"/>
    <property type="match status" value="1"/>
</dbReference>
<feature type="transmembrane region" description="Helical" evidence="3">
    <location>
        <begin position="78"/>
        <end position="96"/>
    </location>
</feature>
<feature type="transmembrane region" description="Helical" evidence="3">
    <location>
        <begin position="49"/>
        <end position="66"/>
    </location>
</feature>
<name>A0ABY6MZR8_9ALTE</name>
<evidence type="ECO:0000256" key="3">
    <source>
        <dbReference type="SAM" id="Phobius"/>
    </source>
</evidence>
<dbReference type="SMART" id="SM00267">
    <property type="entry name" value="GGDEF"/>
    <property type="match status" value="1"/>
</dbReference>
<protein>
    <recommendedName>
        <fullName evidence="1">diguanylate cyclase</fullName>
        <ecNumber evidence="1">2.7.7.65</ecNumber>
    </recommendedName>
</protein>
<reference evidence="5" key="1">
    <citation type="submission" date="2022-06" db="EMBL/GenBank/DDBJ databases">
        <title>Alkalimarinus sp. nov., isolated from gut of a Alitta virens.</title>
        <authorList>
            <person name="Yang A.I."/>
            <person name="Shin N.-R."/>
        </authorList>
    </citation>
    <scope>NUCLEOTIDE SEQUENCE</scope>
    <source>
        <strain evidence="5">A2M4</strain>
    </source>
</reference>
<dbReference type="InterPro" id="IPR050469">
    <property type="entry name" value="Diguanylate_Cyclase"/>
</dbReference>
<keyword evidence="3" id="KW-0812">Transmembrane</keyword>
<organism evidence="5 6">
    <name type="scientific">Alkalimarinus alittae</name>
    <dbReference type="NCBI Taxonomy" id="2961619"/>
    <lineage>
        <taxon>Bacteria</taxon>
        <taxon>Pseudomonadati</taxon>
        <taxon>Pseudomonadota</taxon>
        <taxon>Gammaproteobacteria</taxon>
        <taxon>Alteromonadales</taxon>
        <taxon>Alteromonadaceae</taxon>
        <taxon>Alkalimarinus</taxon>
    </lineage>
</organism>
<evidence type="ECO:0000313" key="5">
    <source>
        <dbReference type="EMBL" id="UZE95267.1"/>
    </source>
</evidence>
<dbReference type="EMBL" id="CP100390">
    <property type="protein sequence ID" value="UZE95267.1"/>
    <property type="molecule type" value="Genomic_DNA"/>
</dbReference>
<feature type="transmembrane region" description="Helical" evidence="3">
    <location>
        <begin position="108"/>
        <end position="125"/>
    </location>
</feature>
<dbReference type="Pfam" id="PF00990">
    <property type="entry name" value="GGDEF"/>
    <property type="match status" value="1"/>
</dbReference>
<gene>
    <name evidence="5" type="ORF">NKI27_14515</name>
</gene>
<proteinExistence type="predicted"/>
<keyword evidence="3" id="KW-1133">Transmembrane helix</keyword>
<dbReference type="SUPFAM" id="SSF55073">
    <property type="entry name" value="Nucleotide cyclase"/>
    <property type="match status" value="1"/>
</dbReference>
<dbReference type="InterPro" id="IPR043128">
    <property type="entry name" value="Rev_trsase/Diguanyl_cyclase"/>
</dbReference>
<evidence type="ECO:0000259" key="4">
    <source>
        <dbReference type="PROSITE" id="PS50887"/>
    </source>
</evidence>
<dbReference type="NCBIfam" id="TIGR00254">
    <property type="entry name" value="GGDEF"/>
    <property type="match status" value="1"/>
</dbReference>
<dbReference type="PROSITE" id="PS50887">
    <property type="entry name" value="GGDEF"/>
    <property type="match status" value="1"/>
</dbReference>
<dbReference type="RefSeq" id="WP_265046757.1">
    <property type="nucleotide sequence ID" value="NZ_CP100390.1"/>
</dbReference>
<feature type="transmembrane region" description="Helical" evidence="3">
    <location>
        <begin position="28"/>
        <end position="44"/>
    </location>
</feature>
<dbReference type="PANTHER" id="PTHR45138:SF9">
    <property type="entry name" value="DIGUANYLATE CYCLASE DGCM-RELATED"/>
    <property type="match status" value="1"/>
</dbReference>
<dbReference type="EC" id="2.7.7.65" evidence="1"/>
<feature type="transmembrane region" description="Helical" evidence="3">
    <location>
        <begin position="150"/>
        <end position="172"/>
    </location>
</feature>
<evidence type="ECO:0000256" key="2">
    <source>
        <dbReference type="ARBA" id="ARBA00034247"/>
    </source>
</evidence>
<keyword evidence="3" id="KW-0472">Membrane</keyword>
<dbReference type="InterPro" id="IPR029787">
    <property type="entry name" value="Nucleotide_cyclase"/>
</dbReference>
<dbReference type="PANTHER" id="PTHR45138">
    <property type="entry name" value="REGULATORY COMPONENTS OF SENSORY TRANSDUCTION SYSTEM"/>
    <property type="match status" value="1"/>
</dbReference>
<dbReference type="Gene3D" id="3.30.70.270">
    <property type="match status" value="1"/>
</dbReference>
<feature type="domain" description="GGDEF" evidence="4">
    <location>
        <begin position="247"/>
        <end position="399"/>
    </location>
</feature>
<evidence type="ECO:0000256" key="1">
    <source>
        <dbReference type="ARBA" id="ARBA00012528"/>
    </source>
</evidence>